<sequence>MYLASREVSGTCRPGFKLSKSKAPSYSERGSLSDLRFPHSMLITIFPDLGSSPFHAEFRLYLLFSLP</sequence>
<proteinExistence type="predicted"/>
<evidence type="ECO:0000313" key="1">
    <source>
        <dbReference type="EMBL" id="JAD88003.1"/>
    </source>
</evidence>
<accession>A0A0A9DMU3</accession>
<name>A0A0A9DMU3_ARUDO</name>
<organism evidence="1">
    <name type="scientific">Arundo donax</name>
    <name type="common">Giant reed</name>
    <name type="synonym">Donax arundinaceus</name>
    <dbReference type="NCBI Taxonomy" id="35708"/>
    <lineage>
        <taxon>Eukaryota</taxon>
        <taxon>Viridiplantae</taxon>
        <taxon>Streptophyta</taxon>
        <taxon>Embryophyta</taxon>
        <taxon>Tracheophyta</taxon>
        <taxon>Spermatophyta</taxon>
        <taxon>Magnoliopsida</taxon>
        <taxon>Liliopsida</taxon>
        <taxon>Poales</taxon>
        <taxon>Poaceae</taxon>
        <taxon>PACMAD clade</taxon>
        <taxon>Arundinoideae</taxon>
        <taxon>Arundineae</taxon>
        <taxon>Arundo</taxon>
    </lineage>
</organism>
<reference evidence="1" key="2">
    <citation type="journal article" date="2015" name="Data Brief">
        <title>Shoot transcriptome of the giant reed, Arundo donax.</title>
        <authorList>
            <person name="Barrero R.A."/>
            <person name="Guerrero F.D."/>
            <person name="Moolhuijzen P."/>
            <person name="Goolsby J.A."/>
            <person name="Tidwell J."/>
            <person name="Bellgard S.E."/>
            <person name="Bellgard M.I."/>
        </authorList>
    </citation>
    <scope>NUCLEOTIDE SEQUENCE</scope>
    <source>
        <tissue evidence="1">Shoot tissue taken approximately 20 cm above the soil surface</tissue>
    </source>
</reference>
<reference evidence="1" key="1">
    <citation type="submission" date="2014-09" db="EMBL/GenBank/DDBJ databases">
        <authorList>
            <person name="Magalhaes I.L.F."/>
            <person name="Oliveira U."/>
            <person name="Santos F.R."/>
            <person name="Vidigal T.H.D.A."/>
            <person name="Brescovit A.D."/>
            <person name="Santos A.J."/>
        </authorList>
    </citation>
    <scope>NUCLEOTIDE SEQUENCE</scope>
    <source>
        <tissue evidence="1">Shoot tissue taken approximately 20 cm above the soil surface</tissue>
    </source>
</reference>
<dbReference type="EMBL" id="GBRH01209892">
    <property type="protein sequence ID" value="JAD88003.1"/>
    <property type="molecule type" value="Transcribed_RNA"/>
</dbReference>
<dbReference type="AlphaFoldDB" id="A0A0A9DMU3"/>
<protein>
    <submittedName>
        <fullName evidence="1">Uncharacterized protein</fullName>
    </submittedName>
</protein>